<dbReference type="Gene3D" id="1.10.4030.10">
    <property type="entry name" value="Porin chaperone SurA, peptide-binding domain"/>
    <property type="match status" value="1"/>
</dbReference>
<dbReference type="InterPro" id="IPR027304">
    <property type="entry name" value="Trigger_fact/SurA_dom_sf"/>
</dbReference>
<evidence type="ECO:0000256" key="7">
    <source>
        <dbReference type="ARBA" id="ARBA00023186"/>
    </source>
</evidence>
<dbReference type="InParanoid" id="D6Z502"/>
<dbReference type="InterPro" id="IPR052029">
    <property type="entry name" value="PpiD_chaperone"/>
</dbReference>
<accession>D6Z502</accession>
<comment type="subcellular location">
    <subcellularLocation>
        <location evidence="1">Cell inner membrane</location>
        <topology evidence="1">Single-pass type II membrane protein</topology>
        <orientation evidence="1">Periplasmic side</orientation>
    </subcellularLocation>
</comment>
<dbReference type="SUPFAM" id="SSF54534">
    <property type="entry name" value="FKBP-like"/>
    <property type="match status" value="1"/>
</dbReference>
<dbReference type="FunCoup" id="D6Z502">
    <property type="interactions" value="171"/>
</dbReference>
<dbReference type="STRING" id="589865.DaAHT2_1947"/>
<evidence type="ECO:0000313" key="15">
    <source>
        <dbReference type="Proteomes" id="UP000001508"/>
    </source>
</evidence>
<evidence type="ECO:0000256" key="1">
    <source>
        <dbReference type="ARBA" id="ARBA00004382"/>
    </source>
</evidence>
<keyword evidence="3" id="KW-0997">Cell inner membrane</keyword>
<name>D6Z502_DESAT</name>
<evidence type="ECO:0000256" key="10">
    <source>
        <dbReference type="ARBA" id="ARBA00042775"/>
    </source>
</evidence>
<evidence type="ECO:0000256" key="6">
    <source>
        <dbReference type="ARBA" id="ARBA00023136"/>
    </source>
</evidence>
<keyword evidence="7" id="KW-0143">Chaperone</keyword>
<dbReference type="Gene3D" id="3.10.50.40">
    <property type="match status" value="2"/>
</dbReference>
<dbReference type="eggNOG" id="COG0760">
    <property type="taxonomic scope" value="Bacteria"/>
</dbReference>
<gene>
    <name evidence="14" type="ordered locus">DaAHT2_1947</name>
</gene>
<keyword evidence="5 12" id="KW-1133">Transmembrane helix</keyword>
<dbReference type="OrthoDB" id="9812372at2"/>
<keyword evidence="11 14" id="KW-0413">Isomerase</keyword>
<dbReference type="AlphaFoldDB" id="D6Z502"/>
<keyword evidence="2" id="KW-1003">Cell membrane</keyword>
<dbReference type="Proteomes" id="UP000001508">
    <property type="component" value="Chromosome"/>
</dbReference>
<evidence type="ECO:0000256" key="5">
    <source>
        <dbReference type="ARBA" id="ARBA00022989"/>
    </source>
</evidence>
<dbReference type="Pfam" id="PF00639">
    <property type="entry name" value="Rotamase"/>
    <property type="match status" value="1"/>
</dbReference>
<dbReference type="HOGENOM" id="CLU_023843_1_0_7"/>
<evidence type="ECO:0000256" key="4">
    <source>
        <dbReference type="ARBA" id="ARBA00022692"/>
    </source>
</evidence>
<dbReference type="RefSeq" id="WP_013164150.1">
    <property type="nucleotide sequence ID" value="NC_014216.1"/>
</dbReference>
<evidence type="ECO:0000256" key="8">
    <source>
        <dbReference type="ARBA" id="ARBA00038408"/>
    </source>
</evidence>
<dbReference type="EMBL" id="CP001940">
    <property type="protein sequence ID" value="ADH86627.1"/>
    <property type="molecule type" value="Genomic_DNA"/>
</dbReference>
<evidence type="ECO:0000256" key="12">
    <source>
        <dbReference type="SAM" id="Phobius"/>
    </source>
</evidence>
<dbReference type="InterPro" id="IPR046357">
    <property type="entry name" value="PPIase_dom_sf"/>
</dbReference>
<protein>
    <recommendedName>
        <fullName evidence="9">Periplasmic chaperone PpiD</fullName>
    </recommendedName>
    <alternativeName>
        <fullName evidence="10">Periplasmic folding chaperone</fullName>
    </alternativeName>
</protein>
<dbReference type="InterPro" id="IPR000297">
    <property type="entry name" value="PPIase_PpiC"/>
</dbReference>
<dbReference type="SUPFAM" id="SSF109998">
    <property type="entry name" value="Triger factor/SurA peptide-binding domain-like"/>
    <property type="match status" value="1"/>
</dbReference>
<dbReference type="GO" id="GO:0003755">
    <property type="term" value="F:peptidyl-prolyl cis-trans isomerase activity"/>
    <property type="evidence" value="ECO:0007669"/>
    <property type="project" value="UniProtKB-KW"/>
</dbReference>
<feature type="transmembrane region" description="Helical" evidence="12">
    <location>
        <begin position="12"/>
        <end position="29"/>
    </location>
</feature>
<organism evidence="14 15">
    <name type="scientific">Desulfurivibrio alkaliphilus (strain DSM 19089 / UNIQEM U267 / AHT2)</name>
    <dbReference type="NCBI Taxonomy" id="589865"/>
    <lineage>
        <taxon>Bacteria</taxon>
        <taxon>Pseudomonadati</taxon>
        <taxon>Thermodesulfobacteriota</taxon>
        <taxon>Desulfobulbia</taxon>
        <taxon>Desulfobulbales</taxon>
        <taxon>Desulfobulbaceae</taxon>
        <taxon>Desulfurivibrio</taxon>
    </lineage>
</organism>
<dbReference type="KEGG" id="dak:DaAHT2_1947"/>
<dbReference type="PROSITE" id="PS50198">
    <property type="entry name" value="PPIC_PPIASE_2"/>
    <property type="match status" value="1"/>
</dbReference>
<dbReference type="PANTHER" id="PTHR47529">
    <property type="entry name" value="PEPTIDYL-PROLYL CIS-TRANS ISOMERASE D"/>
    <property type="match status" value="1"/>
</dbReference>
<dbReference type="GO" id="GO:0005886">
    <property type="term" value="C:plasma membrane"/>
    <property type="evidence" value="ECO:0007669"/>
    <property type="project" value="UniProtKB-SubCell"/>
</dbReference>
<evidence type="ECO:0000313" key="14">
    <source>
        <dbReference type="EMBL" id="ADH86627.1"/>
    </source>
</evidence>
<comment type="similarity">
    <text evidence="8">Belongs to the PpiD chaperone family.</text>
</comment>
<sequence length="630" mass="71637">MLSLLRRKARSPLIQAAVVIIILVFILWVPQMGGNGDPGTVATVNDQPISTREFQRRYNDLLGQYRDQFEGAIPSELIEALGLREQVLSQMVQETLLLQSARKTGLPVSSEELQQAVQSMGEFTENGQFSLQLYRQILAASRLSVHEFEAGLRTDLLRRKILEHLMGFAQVSDQEVRERFHRDHDQVRLSYLYLRADDFRAAQDPTSEEIEAYFAEKDHRYRTPPQVRIDYLLFPADDTEMTIEEEDLVAYYEQNRDRFDTPEQRRARHILIRSRSDAPEETRARQRQQAETVQELAREGQDFRQLALLYSEDRSAEDGGDLGFFRRGEMLEPLEEAVFAMEPGEISDIVETSLGFHVIKLEEIQEPQTITLAEAEAEIRREILRSRGRQMAFNRANEVYESILTTGSLARGAEEGGVSLQSTGLFTPEQPPAALRRHPEAVSSAFELNRGELSSIISTQDGYAIIYVQEREEPQVPPLAEVLDRVRADLIEEQAAMAARRAAEELLAALQEGQDLQHLAAAEGYRVRESAWFSQATAAATDLPARVARTGLTLTKENPVPGTVQSANDRFYVIKLQQRRTADEELFQRWAEPIENDLLMAKQEAMIDTWIQHLLQEAKITVSEGTLRSL</sequence>
<evidence type="ECO:0000256" key="11">
    <source>
        <dbReference type="PROSITE-ProRule" id="PRU00278"/>
    </source>
</evidence>
<dbReference type="Pfam" id="PF13624">
    <property type="entry name" value="SurA_N_3"/>
    <property type="match status" value="1"/>
</dbReference>
<evidence type="ECO:0000256" key="3">
    <source>
        <dbReference type="ARBA" id="ARBA00022519"/>
    </source>
</evidence>
<evidence type="ECO:0000256" key="2">
    <source>
        <dbReference type="ARBA" id="ARBA00022475"/>
    </source>
</evidence>
<evidence type="ECO:0000259" key="13">
    <source>
        <dbReference type="PROSITE" id="PS50198"/>
    </source>
</evidence>
<keyword evidence="11" id="KW-0697">Rotamase</keyword>
<keyword evidence="4 12" id="KW-0812">Transmembrane</keyword>
<feature type="domain" description="PpiC" evidence="13">
    <location>
        <begin position="262"/>
        <end position="363"/>
    </location>
</feature>
<dbReference type="PANTHER" id="PTHR47529:SF1">
    <property type="entry name" value="PERIPLASMIC CHAPERONE PPID"/>
    <property type="match status" value="1"/>
</dbReference>
<keyword evidence="15" id="KW-1185">Reference proteome</keyword>
<proteinExistence type="inferred from homology"/>
<dbReference type="Pfam" id="PF13145">
    <property type="entry name" value="Rotamase_2"/>
    <property type="match status" value="1"/>
</dbReference>
<evidence type="ECO:0000256" key="9">
    <source>
        <dbReference type="ARBA" id="ARBA00040743"/>
    </source>
</evidence>
<keyword evidence="6 12" id="KW-0472">Membrane</keyword>
<reference evidence="15" key="1">
    <citation type="submission" date="2010-02" db="EMBL/GenBank/DDBJ databases">
        <title>Complete sequence of Desulfurivibrio alkaliphilus AHT2.</title>
        <authorList>
            <consortium name="US DOE Joint Genome Institute"/>
            <person name="Pitluck S."/>
            <person name="Chertkov O."/>
            <person name="Detter J.C."/>
            <person name="Han C."/>
            <person name="Tapia R."/>
            <person name="Larimer F."/>
            <person name="Land M."/>
            <person name="Hauser L."/>
            <person name="Kyrpides N."/>
            <person name="Mikhailova N."/>
            <person name="Sorokin D.Y."/>
            <person name="Muyzer G."/>
            <person name="Woyke T."/>
        </authorList>
    </citation>
    <scope>NUCLEOTIDE SEQUENCE [LARGE SCALE GENOMIC DNA]</scope>
    <source>
        <strain evidence="15">DSM 19089 / UNIQEM U267 / AHT2</strain>
    </source>
</reference>